<dbReference type="Proteomes" id="UP001066276">
    <property type="component" value="Chromosome 3_2"/>
</dbReference>
<accession>A0AAV7TY70</accession>
<organism evidence="1 2">
    <name type="scientific">Pleurodeles waltl</name>
    <name type="common">Iberian ribbed newt</name>
    <dbReference type="NCBI Taxonomy" id="8319"/>
    <lineage>
        <taxon>Eukaryota</taxon>
        <taxon>Metazoa</taxon>
        <taxon>Chordata</taxon>
        <taxon>Craniata</taxon>
        <taxon>Vertebrata</taxon>
        <taxon>Euteleostomi</taxon>
        <taxon>Amphibia</taxon>
        <taxon>Batrachia</taxon>
        <taxon>Caudata</taxon>
        <taxon>Salamandroidea</taxon>
        <taxon>Salamandridae</taxon>
        <taxon>Pleurodelinae</taxon>
        <taxon>Pleurodeles</taxon>
    </lineage>
</organism>
<reference evidence="1" key="1">
    <citation type="journal article" date="2022" name="bioRxiv">
        <title>Sequencing and chromosome-scale assembly of the giantPleurodeles waltlgenome.</title>
        <authorList>
            <person name="Brown T."/>
            <person name="Elewa A."/>
            <person name="Iarovenko S."/>
            <person name="Subramanian E."/>
            <person name="Araus A.J."/>
            <person name="Petzold A."/>
            <person name="Susuki M."/>
            <person name="Suzuki K.-i.T."/>
            <person name="Hayashi T."/>
            <person name="Toyoda A."/>
            <person name="Oliveira C."/>
            <person name="Osipova E."/>
            <person name="Leigh N.D."/>
            <person name="Simon A."/>
            <person name="Yun M.H."/>
        </authorList>
    </citation>
    <scope>NUCLEOTIDE SEQUENCE</scope>
    <source>
        <strain evidence="1">20211129_DDA</strain>
        <tissue evidence="1">Liver</tissue>
    </source>
</reference>
<proteinExistence type="predicted"/>
<evidence type="ECO:0000313" key="1">
    <source>
        <dbReference type="EMBL" id="KAJ1181155.1"/>
    </source>
</evidence>
<dbReference type="AlphaFoldDB" id="A0AAV7TY70"/>
<protein>
    <submittedName>
        <fullName evidence="1">Uncharacterized protein</fullName>
    </submittedName>
</protein>
<sequence>MASHSESALDPSIIRLKKSRSIIMVARHRLSPQTPCPPRTLPRGLAARGCAQGACRSATGPGASMAAAAGSVHQG</sequence>
<name>A0AAV7TY70_PLEWA</name>
<gene>
    <name evidence="1" type="ORF">NDU88_006365</name>
</gene>
<evidence type="ECO:0000313" key="2">
    <source>
        <dbReference type="Proteomes" id="UP001066276"/>
    </source>
</evidence>
<keyword evidence="2" id="KW-1185">Reference proteome</keyword>
<dbReference type="EMBL" id="JANPWB010000006">
    <property type="protein sequence ID" value="KAJ1181155.1"/>
    <property type="molecule type" value="Genomic_DNA"/>
</dbReference>
<comment type="caution">
    <text evidence="1">The sequence shown here is derived from an EMBL/GenBank/DDBJ whole genome shotgun (WGS) entry which is preliminary data.</text>
</comment>